<feature type="transmembrane region" description="Helical" evidence="6">
    <location>
        <begin position="178"/>
        <end position="202"/>
    </location>
</feature>
<evidence type="ECO:0000256" key="1">
    <source>
        <dbReference type="ARBA" id="ARBA00004651"/>
    </source>
</evidence>
<dbReference type="RefSeq" id="WP_073010691.1">
    <property type="nucleotide sequence ID" value="NZ_FQZO01000008.1"/>
</dbReference>
<proteinExistence type="predicted"/>
<evidence type="ECO:0000256" key="6">
    <source>
        <dbReference type="SAM" id="Phobius"/>
    </source>
</evidence>
<evidence type="ECO:0000256" key="5">
    <source>
        <dbReference type="ARBA" id="ARBA00023136"/>
    </source>
</evidence>
<dbReference type="Proteomes" id="UP000184080">
    <property type="component" value="Unassembled WGS sequence"/>
</dbReference>
<feature type="transmembrane region" description="Helical" evidence="6">
    <location>
        <begin position="95"/>
        <end position="119"/>
    </location>
</feature>
<feature type="transmembrane region" description="Helical" evidence="6">
    <location>
        <begin position="131"/>
        <end position="158"/>
    </location>
</feature>
<evidence type="ECO:0000256" key="2">
    <source>
        <dbReference type="ARBA" id="ARBA00022475"/>
    </source>
</evidence>
<feature type="transmembrane region" description="Helical" evidence="6">
    <location>
        <begin position="36"/>
        <end position="56"/>
    </location>
</feature>
<evidence type="ECO:0000256" key="4">
    <source>
        <dbReference type="ARBA" id="ARBA00022989"/>
    </source>
</evidence>
<dbReference type="PANTHER" id="PTHR30213:SF0">
    <property type="entry name" value="UPF0761 MEMBRANE PROTEIN YIHY"/>
    <property type="match status" value="1"/>
</dbReference>
<dbReference type="GO" id="GO:0005886">
    <property type="term" value="C:plasma membrane"/>
    <property type="evidence" value="ECO:0007669"/>
    <property type="project" value="UniProtKB-SubCell"/>
</dbReference>
<dbReference type="Pfam" id="PF03631">
    <property type="entry name" value="Virul_fac_BrkB"/>
    <property type="match status" value="1"/>
</dbReference>
<name>A0A1M6M7D8_9CLOT</name>
<evidence type="ECO:0000256" key="3">
    <source>
        <dbReference type="ARBA" id="ARBA00022692"/>
    </source>
</evidence>
<dbReference type="InterPro" id="IPR017039">
    <property type="entry name" value="Virul_fac_BrkB"/>
</dbReference>
<dbReference type="NCBIfam" id="TIGR00765">
    <property type="entry name" value="yihY_not_rbn"/>
    <property type="match status" value="1"/>
</dbReference>
<organism evidence="7 8">
    <name type="scientific">Clostridium amylolyticum</name>
    <dbReference type="NCBI Taxonomy" id="1121298"/>
    <lineage>
        <taxon>Bacteria</taxon>
        <taxon>Bacillati</taxon>
        <taxon>Bacillota</taxon>
        <taxon>Clostridia</taxon>
        <taxon>Eubacteriales</taxon>
        <taxon>Clostridiaceae</taxon>
        <taxon>Clostridium</taxon>
    </lineage>
</organism>
<accession>A0A1M6M7D8</accession>
<sequence>MKKEQQKKGAMSFPRFVILLIKKINDDDIFMLSSQLAYSLIVAFFPFLIFLMTLIGRSSLSSDSVLSYINSVLPDSAYELVKHTVIEVLEGKGTALLPASLLFAVWSASRGVAAVIRGLNKAYNEDERRGFFKLIVISIFSTLGLALMILVALFFFVLGDVIKKIIMQYLPFDNFVVVLWQLLRFTLIILFITLTFAALYHFAPSKRLGWMEVMPGAVVATLGWLITSLGFSYYVNNFANYSRFYGSLGAIIILLTWLYLSSMIVLIGGEVNAILAKHNKEI</sequence>
<keyword evidence="4 6" id="KW-1133">Transmembrane helix</keyword>
<keyword evidence="8" id="KW-1185">Reference proteome</keyword>
<keyword evidence="2" id="KW-1003">Cell membrane</keyword>
<keyword evidence="5 6" id="KW-0472">Membrane</keyword>
<keyword evidence="3 6" id="KW-0812">Transmembrane</keyword>
<dbReference type="AlphaFoldDB" id="A0A1M6M7D8"/>
<evidence type="ECO:0000313" key="8">
    <source>
        <dbReference type="Proteomes" id="UP000184080"/>
    </source>
</evidence>
<comment type="subcellular location">
    <subcellularLocation>
        <location evidence="1">Cell membrane</location>
        <topology evidence="1">Multi-pass membrane protein</topology>
    </subcellularLocation>
</comment>
<protein>
    <submittedName>
        <fullName evidence="7">Membrane protein</fullName>
    </submittedName>
</protein>
<reference evidence="7 8" key="1">
    <citation type="submission" date="2016-11" db="EMBL/GenBank/DDBJ databases">
        <authorList>
            <person name="Jaros S."/>
            <person name="Januszkiewicz K."/>
            <person name="Wedrychowicz H."/>
        </authorList>
    </citation>
    <scope>NUCLEOTIDE SEQUENCE [LARGE SCALE GENOMIC DNA]</scope>
    <source>
        <strain evidence="7 8">DSM 21864</strain>
    </source>
</reference>
<dbReference type="PANTHER" id="PTHR30213">
    <property type="entry name" value="INNER MEMBRANE PROTEIN YHJD"/>
    <property type="match status" value="1"/>
</dbReference>
<feature type="transmembrane region" description="Helical" evidence="6">
    <location>
        <begin position="214"/>
        <end position="235"/>
    </location>
</feature>
<dbReference type="EMBL" id="FQZO01000008">
    <property type="protein sequence ID" value="SHJ79345.1"/>
    <property type="molecule type" value="Genomic_DNA"/>
</dbReference>
<dbReference type="STRING" id="1121298.SAMN05444401_3871"/>
<evidence type="ECO:0000313" key="7">
    <source>
        <dbReference type="EMBL" id="SHJ79345.1"/>
    </source>
</evidence>
<gene>
    <name evidence="7" type="ORF">SAMN05444401_3871</name>
</gene>
<dbReference type="PIRSF" id="PIRSF035875">
    <property type="entry name" value="RNase_BN"/>
    <property type="match status" value="1"/>
</dbReference>
<feature type="transmembrane region" description="Helical" evidence="6">
    <location>
        <begin position="247"/>
        <end position="267"/>
    </location>
</feature>